<feature type="transmembrane region" description="Helical" evidence="5">
    <location>
        <begin position="272"/>
        <end position="289"/>
    </location>
</feature>
<feature type="transmembrane region" description="Helical" evidence="5">
    <location>
        <begin position="69"/>
        <end position="89"/>
    </location>
</feature>
<dbReference type="Gene3D" id="1.20.1250.20">
    <property type="entry name" value="MFS general substrate transporter like domains"/>
    <property type="match status" value="1"/>
</dbReference>
<feature type="transmembrane region" description="Helical" evidence="5">
    <location>
        <begin position="35"/>
        <end position="57"/>
    </location>
</feature>
<feature type="transmembrane region" description="Helical" evidence="5">
    <location>
        <begin position="336"/>
        <end position="355"/>
    </location>
</feature>
<feature type="transmembrane region" description="Helical" evidence="5">
    <location>
        <begin position="101"/>
        <end position="120"/>
    </location>
</feature>
<dbReference type="PROSITE" id="PS00216">
    <property type="entry name" value="SUGAR_TRANSPORT_1"/>
    <property type="match status" value="1"/>
</dbReference>
<evidence type="ECO:0000256" key="4">
    <source>
        <dbReference type="ARBA" id="ARBA00023136"/>
    </source>
</evidence>
<feature type="transmembrane region" description="Helical" evidence="5">
    <location>
        <begin position="396"/>
        <end position="418"/>
    </location>
</feature>
<comment type="subcellular location">
    <subcellularLocation>
        <location evidence="1">Membrane</location>
        <topology evidence="1">Multi-pass membrane protein</topology>
    </subcellularLocation>
</comment>
<dbReference type="InterPro" id="IPR011701">
    <property type="entry name" value="MFS"/>
</dbReference>
<protein>
    <submittedName>
        <fullName evidence="7">MFS transporter, AAHS family, 4-hydroxybenzoate transporter</fullName>
    </submittedName>
</protein>
<feature type="transmembrane region" description="Helical" evidence="5">
    <location>
        <begin position="158"/>
        <end position="182"/>
    </location>
</feature>
<accession>A0A1A7C0D8</accession>
<organism evidence="7 8">
    <name type="scientific">Janthinobacterium psychrotolerans</name>
    <dbReference type="NCBI Taxonomy" id="1747903"/>
    <lineage>
        <taxon>Bacteria</taxon>
        <taxon>Pseudomonadati</taxon>
        <taxon>Pseudomonadota</taxon>
        <taxon>Betaproteobacteria</taxon>
        <taxon>Burkholderiales</taxon>
        <taxon>Oxalobacteraceae</taxon>
        <taxon>Janthinobacterium</taxon>
    </lineage>
</organism>
<dbReference type="InterPro" id="IPR005829">
    <property type="entry name" value="Sugar_transporter_CS"/>
</dbReference>
<keyword evidence="3 5" id="KW-1133">Transmembrane helix</keyword>
<feature type="transmembrane region" description="Helical" evidence="5">
    <location>
        <begin position="424"/>
        <end position="445"/>
    </location>
</feature>
<keyword evidence="2 5" id="KW-0812">Transmembrane</keyword>
<keyword evidence="4 5" id="KW-0472">Membrane</keyword>
<dbReference type="PANTHER" id="PTHR23508">
    <property type="entry name" value="CARBOXYLIC ACID TRANSPORTER PROTEIN HOMOLOG"/>
    <property type="match status" value="1"/>
</dbReference>
<dbReference type="EMBL" id="LOCQ01000057">
    <property type="protein sequence ID" value="OBV38469.1"/>
    <property type="molecule type" value="Genomic_DNA"/>
</dbReference>
<sequence length="466" mass="48704">MPDHRRAATGTSAAGAIVLSDIIDRSKLGAYQVRILLLCALAVVFDGFDVQAMGFVAPAIRQDWQVGPAVFGPIFSASLIGMVIGSLMLSAVADRYGRRPVLIGAVILSGVVTLATSSAQSVEALLALRFVTGIGLGAILPNALALTSEYSPGRHKTFLVMMMACCLSIGAAVGGATAALLIPDFGWRAVFVVGGVGPIVVGVLMLFMLPESLDVLLRRQGPAQRAAVLGILRRIAPQVAVADEARIVYGEARPAGAPIGQLFSEGRRTTTLLLWLMHFANLAILYFLANWLPTLVKDAGLPLRTSVIAGTILQIASVLGALCLARLITRYGYFRVLPASYLVGALAIALIGQVATSPPALFAVVFVVGFCAIGGLNGINALAVASYPVSLRTTGIGWALGVGRFGSILAPVLGGVLLANHWSISSLFLVAATPALVLAGALLVMRRRARRAELPLQASAWQRRDA</sequence>
<dbReference type="GO" id="GO:0046943">
    <property type="term" value="F:carboxylic acid transmembrane transporter activity"/>
    <property type="evidence" value="ECO:0007669"/>
    <property type="project" value="TreeGrafter"/>
</dbReference>
<feature type="transmembrane region" description="Helical" evidence="5">
    <location>
        <begin position="126"/>
        <end position="146"/>
    </location>
</feature>
<evidence type="ECO:0000256" key="1">
    <source>
        <dbReference type="ARBA" id="ARBA00004141"/>
    </source>
</evidence>
<dbReference type="InterPro" id="IPR020846">
    <property type="entry name" value="MFS_dom"/>
</dbReference>
<dbReference type="PANTHER" id="PTHR23508:SF10">
    <property type="entry name" value="CARBOXYLIC ACID TRANSPORTER PROTEIN HOMOLOG"/>
    <property type="match status" value="1"/>
</dbReference>
<dbReference type="PROSITE" id="PS50850">
    <property type="entry name" value="MFS"/>
    <property type="match status" value="1"/>
</dbReference>
<dbReference type="AlphaFoldDB" id="A0A1A7C0D8"/>
<keyword evidence="8" id="KW-1185">Reference proteome</keyword>
<dbReference type="Proteomes" id="UP000092713">
    <property type="component" value="Unassembled WGS sequence"/>
</dbReference>
<reference evidence="7 8" key="1">
    <citation type="submission" date="2016-04" db="EMBL/GenBank/DDBJ databases">
        <title>Draft genome sequence of Janthinobacterium psychrotolerans sp. nov., isolated from freshwater sediments in Denmark.</title>
        <authorList>
            <person name="Gong X."/>
            <person name="Skrivergaard S."/>
            <person name="Korsgaard B.S."/>
            <person name="Schreiber L."/>
            <person name="Marshall I.P."/>
            <person name="Finster K."/>
            <person name="Schramm A."/>
        </authorList>
    </citation>
    <scope>NUCLEOTIDE SEQUENCE [LARGE SCALE GENOMIC DNA]</scope>
    <source>
        <strain evidence="7 8">S3-2</strain>
    </source>
</reference>
<feature type="transmembrane region" description="Helical" evidence="5">
    <location>
        <begin position="361"/>
        <end position="384"/>
    </location>
</feature>
<evidence type="ECO:0000313" key="8">
    <source>
        <dbReference type="Proteomes" id="UP000092713"/>
    </source>
</evidence>
<evidence type="ECO:0000256" key="3">
    <source>
        <dbReference type="ARBA" id="ARBA00022989"/>
    </source>
</evidence>
<dbReference type="STRING" id="1747903.ASR47_100669"/>
<dbReference type="GO" id="GO:0005886">
    <property type="term" value="C:plasma membrane"/>
    <property type="evidence" value="ECO:0007669"/>
    <property type="project" value="TreeGrafter"/>
</dbReference>
<dbReference type="CDD" id="cd17365">
    <property type="entry name" value="MFS_PcaK_like"/>
    <property type="match status" value="1"/>
</dbReference>
<feature type="transmembrane region" description="Helical" evidence="5">
    <location>
        <begin position="301"/>
        <end position="324"/>
    </location>
</feature>
<dbReference type="Pfam" id="PF07690">
    <property type="entry name" value="MFS_1"/>
    <property type="match status" value="1"/>
</dbReference>
<gene>
    <name evidence="7" type="ORF">ASR47_100669</name>
</gene>
<feature type="domain" description="Major facilitator superfamily (MFS) profile" evidence="6">
    <location>
        <begin position="35"/>
        <end position="450"/>
    </location>
</feature>
<name>A0A1A7C0D8_9BURK</name>
<comment type="caution">
    <text evidence="7">The sequence shown here is derived from an EMBL/GenBank/DDBJ whole genome shotgun (WGS) entry which is preliminary data.</text>
</comment>
<dbReference type="SUPFAM" id="SSF103473">
    <property type="entry name" value="MFS general substrate transporter"/>
    <property type="match status" value="1"/>
</dbReference>
<proteinExistence type="predicted"/>
<evidence type="ECO:0000313" key="7">
    <source>
        <dbReference type="EMBL" id="OBV38469.1"/>
    </source>
</evidence>
<dbReference type="OrthoDB" id="7066727at2"/>
<evidence type="ECO:0000256" key="5">
    <source>
        <dbReference type="SAM" id="Phobius"/>
    </source>
</evidence>
<dbReference type="PROSITE" id="PS00217">
    <property type="entry name" value="SUGAR_TRANSPORT_2"/>
    <property type="match status" value="1"/>
</dbReference>
<feature type="transmembrane region" description="Helical" evidence="5">
    <location>
        <begin position="188"/>
        <end position="209"/>
    </location>
</feature>
<evidence type="ECO:0000256" key="2">
    <source>
        <dbReference type="ARBA" id="ARBA00022692"/>
    </source>
</evidence>
<dbReference type="InterPro" id="IPR036259">
    <property type="entry name" value="MFS_trans_sf"/>
</dbReference>
<dbReference type="RefSeq" id="WP_065308915.1">
    <property type="nucleotide sequence ID" value="NZ_LOCQ01000057.1"/>
</dbReference>
<evidence type="ECO:0000259" key="6">
    <source>
        <dbReference type="PROSITE" id="PS50850"/>
    </source>
</evidence>